<dbReference type="InterPro" id="IPR036188">
    <property type="entry name" value="FAD/NAD-bd_sf"/>
</dbReference>
<reference evidence="6" key="1">
    <citation type="journal article" date="2019" name="Int. J. Syst. Evol. Microbiol.">
        <title>The Global Catalogue of Microorganisms (GCM) 10K type strain sequencing project: providing services to taxonomists for standard genome sequencing and annotation.</title>
        <authorList>
            <consortium name="The Broad Institute Genomics Platform"/>
            <consortium name="The Broad Institute Genome Sequencing Center for Infectious Disease"/>
            <person name="Wu L."/>
            <person name="Ma J."/>
        </authorList>
    </citation>
    <scope>NUCLEOTIDE SEQUENCE [LARGE SCALE GENOMIC DNA]</scope>
    <source>
        <strain evidence="6">CGMCC 4.7405</strain>
    </source>
</reference>
<dbReference type="RefSeq" id="WP_382369000.1">
    <property type="nucleotide sequence ID" value="NZ_JBHRZI010000005.1"/>
</dbReference>
<dbReference type="InterPro" id="IPR050703">
    <property type="entry name" value="Flavin_MAO"/>
</dbReference>
<gene>
    <name evidence="5" type="ORF">ACFOWZ_04350</name>
</gene>
<dbReference type="PANTHER" id="PTHR43563:SF1">
    <property type="entry name" value="AMINE OXIDASE [FLAVIN-CONTAINING] B"/>
    <property type="match status" value="1"/>
</dbReference>
<evidence type="ECO:0000256" key="1">
    <source>
        <dbReference type="ARBA" id="ARBA00001974"/>
    </source>
</evidence>
<organism evidence="5 6">
    <name type="scientific">Lentzea rhizosphaerae</name>
    <dbReference type="NCBI Taxonomy" id="2041025"/>
    <lineage>
        <taxon>Bacteria</taxon>
        <taxon>Bacillati</taxon>
        <taxon>Actinomycetota</taxon>
        <taxon>Actinomycetes</taxon>
        <taxon>Pseudonocardiales</taxon>
        <taxon>Pseudonocardiaceae</taxon>
        <taxon>Lentzea</taxon>
    </lineage>
</organism>
<dbReference type="Proteomes" id="UP001595690">
    <property type="component" value="Unassembled WGS sequence"/>
</dbReference>
<accession>A0ABV8BMR7</accession>
<evidence type="ECO:0000313" key="6">
    <source>
        <dbReference type="Proteomes" id="UP001595690"/>
    </source>
</evidence>
<evidence type="ECO:0000259" key="4">
    <source>
        <dbReference type="Pfam" id="PF01593"/>
    </source>
</evidence>
<dbReference type="PRINTS" id="PR00757">
    <property type="entry name" value="AMINEOXDASEF"/>
</dbReference>
<dbReference type="InterPro" id="IPR002937">
    <property type="entry name" value="Amino_oxidase"/>
</dbReference>
<comment type="similarity">
    <text evidence="2">Belongs to the flavin monoamine oxidase family.</text>
</comment>
<comment type="cofactor">
    <cofactor evidence="1">
        <name>FAD</name>
        <dbReference type="ChEBI" id="CHEBI:57692"/>
    </cofactor>
</comment>
<evidence type="ECO:0000256" key="2">
    <source>
        <dbReference type="ARBA" id="ARBA00005995"/>
    </source>
</evidence>
<dbReference type="EMBL" id="JBHRZI010000005">
    <property type="protein sequence ID" value="MFC3890692.1"/>
    <property type="molecule type" value="Genomic_DNA"/>
</dbReference>
<dbReference type="InterPro" id="IPR001613">
    <property type="entry name" value="Flavin_amine_oxidase"/>
</dbReference>
<keyword evidence="6" id="KW-1185">Reference proteome</keyword>
<name>A0ABV8BMR7_9PSEU</name>
<dbReference type="SUPFAM" id="SSF51905">
    <property type="entry name" value="FAD/NAD(P)-binding domain"/>
    <property type="match status" value="1"/>
</dbReference>
<dbReference type="PANTHER" id="PTHR43563">
    <property type="entry name" value="AMINE OXIDASE"/>
    <property type="match status" value="1"/>
</dbReference>
<comment type="caution">
    <text evidence="5">The sequence shown here is derived from an EMBL/GenBank/DDBJ whole genome shotgun (WGS) entry which is preliminary data.</text>
</comment>
<proteinExistence type="inferred from homology"/>
<sequence length="436" mass="47549">MSNNDTAHDVVVIGAGFAGISAARELAAKGRRVVLLEGKDRVGGRAYTERMQGHPVELGAAWVHWSQPHVWTEITRFGLDVVADEKPVTATFPVPGGFRTYPGPEILQRQHDLLTRLFSGWDEYYERPHNPWYHAEKLAEVDKKSLRQAIEDLELSEEDANLLWGWASGESGGLAARGALTMPAHWWALGQLELIGFDAIFNLRLVNGMQNLAELMAADADGVELRLNTPVATIDDSGEHVVVTTRSGERLTARSVVVATPVNTWKSLDFTAGLPEPHLRASRETIGVPNAVKLAIHLRGEFQGAFYSQGEEGAPIIGLFPHRVLGDGSQLVVGFIVEEDVDHTDPAAVQAAVHHLEPGAEVLSYKFHDWGRDEFSEGGWAYRQPGQLTTMREIQAPHGRISFANGDSANGWSGCVDGAIESGLRAARHVHAALAI</sequence>
<evidence type="ECO:0000313" key="5">
    <source>
        <dbReference type="EMBL" id="MFC3890692.1"/>
    </source>
</evidence>
<keyword evidence="3" id="KW-0560">Oxidoreductase</keyword>
<dbReference type="Gene3D" id="3.50.50.60">
    <property type="entry name" value="FAD/NAD(P)-binding domain"/>
    <property type="match status" value="1"/>
</dbReference>
<protein>
    <submittedName>
        <fullName evidence="5">Flavin monoamine oxidase family protein</fullName>
    </submittedName>
</protein>
<dbReference type="Pfam" id="PF01593">
    <property type="entry name" value="Amino_oxidase"/>
    <property type="match status" value="1"/>
</dbReference>
<feature type="domain" description="Amine oxidase" evidence="4">
    <location>
        <begin position="17"/>
        <end position="430"/>
    </location>
</feature>
<evidence type="ECO:0000256" key="3">
    <source>
        <dbReference type="ARBA" id="ARBA00023002"/>
    </source>
</evidence>